<dbReference type="GO" id="GO:0015562">
    <property type="term" value="F:efflux transmembrane transporter activity"/>
    <property type="evidence" value="ECO:0007669"/>
    <property type="project" value="TreeGrafter"/>
</dbReference>
<evidence type="ECO:0000256" key="1">
    <source>
        <dbReference type="ARBA" id="ARBA00009477"/>
    </source>
</evidence>
<sequence>MDKKIVRTPLQKYFKHSLISALVLAIVISFYGLSQSAVGGRVQNIEVSKITISPVTKGAFIDALSLRGQVVPKTTIYLDTSAGGQVEQRLVEQGQLVKKGQALVHLSNTNLQLDVMGREAQVTEQLNFLRNTQMNMETSRLNLRRDLLEIDLQITHLKRRIKQSESLVTKGVLAKDILAEITSELAYYEASKALTIERQDQENSIRKVQVEQLEDSAKMLQNNLKFARKNLDNLLIKAPVSGYLSELNVEIGESKSRGARLGQIDIPNEYKLVIRLDEFYLNQVHQGMAIAVKLESRTVNTTVSKIDSRVSQSQFQIEVNLPTNTQGIKRGQSIDTELMLGGDNNNALLLSRGAFFTHSGGNWVFVLTADGDNAVRRKISLGQKNKNYFEVLSGLSIGEQVITSGYGNFDQAQQLKLQ</sequence>
<proteinExistence type="inferred from homology"/>
<protein>
    <submittedName>
        <fullName evidence="4">Efflux RND transporter periplasmic adaptor subunit</fullName>
    </submittedName>
</protein>
<dbReference type="PANTHER" id="PTHR30469">
    <property type="entry name" value="MULTIDRUG RESISTANCE PROTEIN MDTA"/>
    <property type="match status" value="1"/>
</dbReference>
<accession>A0A222G5I6</accession>
<evidence type="ECO:0000313" key="4">
    <source>
        <dbReference type="EMBL" id="ASP47050.1"/>
    </source>
</evidence>
<dbReference type="SUPFAM" id="SSF111369">
    <property type="entry name" value="HlyD-like secretion proteins"/>
    <property type="match status" value="1"/>
</dbReference>
<comment type="similarity">
    <text evidence="1">Belongs to the membrane fusion protein (MFP) (TC 8.A.1) family.</text>
</comment>
<dbReference type="Gene3D" id="1.10.287.470">
    <property type="entry name" value="Helix hairpin bin"/>
    <property type="match status" value="1"/>
</dbReference>
<evidence type="ECO:0000259" key="3">
    <source>
        <dbReference type="Pfam" id="PF25967"/>
    </source>
</evidence>
<dbReference type="NCBIfam" id="TIGR01730">
    <property type="entry name" value="RND_mfp"/>
    <property type="match status" value="1"/>
</dbReference>
<dbReference type="KEGG" id="cber:B5D82_04245"/>
<feature type="coiled-coil region" evidence="2">
    <location>
        <begin position="210"/>
        <end position="237"/>
    </location>
</feature>
<dbReference type="GO" id="GO:1990281">
    <property type="term" value="C:efflux pump complex"/>
    <property type="evidence" value="ECO:0007669"/>
    <property type="project" value="TreeGrafter"/>
</dbReference>
<evidence type="ECO:0000256" key="2">
    <source>
        <dbReference type="SAM" id="Coils"/>
    </source>
</evidence>
<dbReference type="InterPro" id="IPR006143">
    <property type="entry name" value="RND_pump_MFP"/>
</dbReference>
<reference evidence="4 5" key="1">
    <citation type="submission" date="2017-08" db="EMBL/GenBank/DDBJ databases">
        <title>Complete genome of Colwellia sp. NB097-1, a psychrophile bacterium ioslated from Bering Sea.</title>
        <authorList>
            <person name="Chen X."/>
        </authorList>
    </citation>
    <scope>NUCLEOTIDE SEQUENCE [LARGE SCALE GENOMIC DNA]</scope>
    <source>
        <strain evidence="4 5">NB097-1</strain>
    </source>
</reference>
<gene>
    <name evidence="4" type="ORF">B5D82_04245</name>
</gene>
<dbReference type="PANTHER" id="PTHR30469:SF15">
    <property type="entry name" value="HLYD FAMILY OF SECRETION PROTEINS"/>
    <property type="match status" value="1"/>
</dbReference>
<dbReference type="AlphaFoldDB" id="A0A222G5I6"/>
<dbReference type="Gene3D" id="2.40.30.170">
    <property type="match status" value="1"/>
</dbReference>
<name>A0A222G5I6_9GAMM</name>
<dbReference type="Gene3D" id="2.40.420.20">
    <property type="match status" value="1"/>
</dbReference>
<dbReference type="RefSeq" id="WP_081149495.1">
    <property type="nucleotide sequence ID" value="NZ_CP020465.1"/>
</dbReference>
<dbReference type="InterPro" id="IPR058627">
    <property type="entry name" value="MdtA-like_C"/>
</dbReference>
<keyword evidence="5" id="KW-1185">Reference proteome</keyword>
<dbReference type="Pfam" id="PF25967">
    <property type="entry name" value="RND-MFP_C"/>
    <property type="match status" value="1"/>
</dbReference>
<organism evidence="4 5">
    <name type="scientific">Cognaticolwellia beringensis</name>
    <dbReference type="NCBI Taxonomy" id="1967665"/>
    <lineage>
        <taxon>Bacteria</taxon>
        <taxon>Pseudomonadati</taxon>
        <taxon>Pseudomonadota</taxon>
        <taxon>Gammaproteobacteria</taxon>
        <taxon>Alteromonadales</taxon>
        <taxon>Colwelliaceae</taxon>
        <taxon>Cognaticolwellia</taxon>
    </lineage>
</organism>
<dbReference type="Proteomes" id="UP000202259">
    <property type="component" value="Chromosome"/>
</dbReference>
<dbReference type="OrthoDB" id="1957187at2"/>
<feature type="domain" description="Multidrug resistance protein MdtA-like C-terminal permuted SH3" evidence="3">
    <location>
        <begin position="357"/>
        <end position="406"/>
    </location>
</feature>
<dbReference type="EMBL" id="CP020465">
    <property type="protein sequence ID" value="ASP47050.1"/>
    <property type="molecule type" value="Genomic_DNA"/>
</dbReference>
<keyword evidence="2" id="KW-0175">Coiled coil</keyword>
<dbReference type="Gene3D" id="2.40.50.100">
    <property type="match status" value="1"/>
</dbReference>
<evidence type="ECO:0000313" key="5">
    <source>
        <dbReference type="Proteomes" id="UP000202259"/>
    </source>
</evidence>